<comment type="caution">
    <text evidence="1">The sequence shown here is derived from an EMBL/GenBank/DDBJ whole genome shotgun (WGS) entry which is preliminary data.</text>
</comment>
<dbReference type="RefSeq" id="WP_146972665.1">
    <property type="nucleotide sequence ID" value="NZ_VOSL01000014.1"/>
</dbReference>
<dbReference type="EMBL" id="VOSL01000014">
    <property type="protein sequence ID" value="TXD42703.1"/>
    <property type="molecule type" value="Genomic_DNA"/>
</dbReference>
<sequence length="987" mass="106980">MESHARHGRGASPAGRRAWSWITLFSLTSILISPLASAQSALEPAASIESASYGEAFEAEKEWLVVELFLDDHHLSEAFLIIWDAASNRAFVPVSHLSELLELAIHADLPSARVEGWIMDPARTVAIDLLRGRGEASGRAVALSSDDWIAQPDDLYLAADLVARWLPVTLTTDLQRLRLQVEAREPLPIHRRLERERRLARMRAVQGWDGAPHYEVLEAPYRIIGAPVMDLFLSGTLRAATSEPGSTTVPQSNTYSVRGAGDLLWMQGSWSLSGTPNAPLSAARLNLSRRDPAGRLLGALGATRVEVGDVHASAIPLVTTGRAGRGASLSTAPLTRAQTFDRTSLRGQLDPGWEVELYRNGAFLGTQREARGRFEFGDVPLVYGWNELRLVFFGPYGQEREEIERIFIGSEMVPTGEGQLDLQVVEAGTPLMVTSPDFQNTTGGLRASASYEFGINSGLSVLGRASTASLYGDEQRSYLSAGTRAGLGSWYVGGEVVADLGHGAAGILQFQTRKLGLNLSGYHLRTAGDFRSTALGYGGASRRSETSLRLDGALKLGAHIPYQLQWLRRDQRNDLQQHRVSARYGLRIFGAQLSHTHQLNLMQGALQSLNARASLRRRIGDWSPHLSADYRVVPAPRLRMVQAGLDRKLTRTLRAFATLDLRNLVDLQLGVRAGIQGEVGGVRWGLNGGWGQRGGWALGASLAMGLGPDPVDGGLMVSTPDLTTRGQVLAEIFRDANGNGQRDPGEDPIEGARVQGFGRRTYPARTNAAGRLRVAGPPSTYTELRLDTSSLNDPFALSTVQGRSVITRPGAPARLMLPVVIAGEVDGTLYVERDGQHLPLPGGCVTLRPRQQPGRPTAEAVEARTAYDGFFYFPHVPPGSYELGVCRPKSPDSTLVRPAPQPVYVGLDGTVITGRQIVIRAPAPRRELTRPGVGIAATLPDLNEGPTDTRAQNRLAVEAERRAALRARAARSNFQVRIDGEPTVQAP</sequence>
<evidence type="ECO:0008006" key="3">
    <source>
        <dbReference type="Google" id="ProtNLM"/>
    </source>
</evidence>
<reference evidence="1 2" key="1">
    <citation type="submission" date="2019-08" db="EMBL/GenBank/DDBJ databases">
        <title>Bradymonadales sp. TMQ2.</title>
        <authorList>
            <person name="Liang Q."/>
        </authorList>
    </citation>
    <scope>NUCLEOTIDE SEQUENCE [LARGE SCALE GENOMIC DNA]</scope>
    <source>
        <strain evidence="1 2">TMQ2</strain>
    </source>
</reference>
<dbReference type="OrthoDB" id="121544at2"/>
<evidence type="ECO:0000313" key="1">
    <source>
        <dbReference type="EMBL" id="TXD42703.1"/>
    </source>
</evidence>
<gene>
    <name evidence="1" type="ORF">FRC96_03285</name>
</gene>
<proteinExistence type="predicted"/>
<name>A0A5C6XL70_9DELT</name>
<dbReference type="Proteomes" id="UP000321046">
    <property type="component" value="Unassembled WGS sequence"/>
</dbReference>
<dbReference type="AlphaFoldDB" id="A0A5C6XL70"/>
<dbReference type="SUPFAM" id="SSF56935">
    <property type="entry name" value="Porins"/>
    <property type="match status" value="1"/>
</dbReference>
<protein>
    <recommendedName>
        <fullName evidence="3">Carboxypeptidase regulatory-like domain-containing protein</fullName>
    </recommendedName>
</protein>
<accession>A0A5C6XL70</accession>
<organism evidence="1 2">
    <name type="scientific">Lujinxingia vulgaris</name>
    <dbReference type="NCBI Taxonomy" id="2600176"/>
    <lineage>
        <taxon>Bacteria</taxon>
        <taxon>Deltaproteobacteria</taxon>
        <taxon>Bradymonadales</taxon>
        <taxon>Lujinxingiaceae</taxon>
        <taxon>Lujinxingia</taxon>
    </lineage>
</organism>
<evidence type="ECO:0000313" key="2">
    <source>
        <dbReference type="Proteomes" id="UP000321046"/>
    </source>
</evidence>